<dbReference type="SUPFAM" id="SSF53474">
    <property type="entry name" value="alpha/beta-Hydrolases"/>
    <property type="match status" value="1"/>
</dbReference>
<dbReference type="AlphaFoldDB" id="A0A3Q9GJC8"/>
<feature type="transmembrane region" description="Helical" evidence="1">
    <location>
        <begin position="414"/>
        <end position="436"/>
    </location>
</feature>
<keyword evidence="1" id="KW-0472">Membrane</keyword>
<proteinExistence type="predicted"/>
<dbReference type="InterPro" id="IPR053145">
    <property type="entry name" value="AB_hydrolase_Est10"/>
</dbReference>
<dbReference type="GO" id="GO:0006508">
    <property type="term" value="P:proteolysis"/>
    <property type="evidence" value="ECO:0007669"/>
    <property type="project" value="InterPro"/>
</dbReference>
<dbReference type="PANTHER" id="PTHR43265">
    <property type="entry name" value="ESTERASE ESTD"/>
    <property type="match status" value="1"/>
</dbReference>
<feature type="transmembrane region" description="Helical" evidence="1">
    <location>
        <begin position="442"/>
        <end position="470"/>
    </location>
</feature>
<reference evidence="3 4" key="1">
    <citation type="submission" date="2018-11" db="EMBL/GenBank/DDBJ databases">
        <title>Multidrug-resistant genes are associated with an 42-kb island TGI1 carrying a complex class 1 integron in a Trueperella pyogenes.</title>
        <authorList>
            <person name="Dong W."/>
        </authorList>
    </citation>
    <scope>NUCLEOTIDE SEQUENCE [LARGE SCALE GENOMIC DNA]</scope>
    <source>
        <strain evidence="3 4">TP4</strain>
    </source>
</reference>
<keyword evidence="1" id="KW-1133">Transmembrane helix</keyword>
<dbReference type="InterPro" id="IPR001375">
    <property type="entry name" value="Peptidase_S9_cat"/>
</dbReference>
<protein>
    <submittedName>
        <fullName evidence="3">Alpha/beta hydrolase</fullName>
    </submittedName>
</protein>
<evidence type="ECO:0000256" key="1">
    <source>
        <dbReference type="SAM" id="Phobius"/>
    </source>
</evidence>
<sequence>MATRSEDARAPRVLMKGARRRLPLVLMWVLAVLVLGAWGGWAGPGWNPQPMTNLVVPETQSTKVISAVKTARLGTYEVATSVHEVPLGDGTLIKVTLREPLGLQGQSPGVVFLHGTGTHTHEAFAQHANWMTSTGVVTAVPDKVLDNYNTFERHYTDLARNYEAVAAWLRTQPSVYTRAVGYYGESEGALVAPISASHDADCAFLILVSDPAMPIRDQGALAADAYLRNIGVPSVIYQGIPRLIAGAIAAGNFQYATFDPRPYHRKITVPVMMAYGTNDLSMPIVQGPIQVAQALRETGNTDLVLRYYKDADHGLRINKELQAQPYQDISDFINGLPSSARLSPKIAGEQPRQNFTAQILDTPRWFGSGDAMIAILICGLVLTLLGSMLIVAGRFSIGARQTYRGVGRSALASSLLVTVTWIAFLGYLVAVARLALKFDTNWWIIQGGFLAVEMLGLGTVFVLVRALYLWHAHPMVTRRAGADLRVTFTGQILLLFALAYWGVYPSPFF</sequence>
<dbReference type="GO" id="GO:0052689">
    <property type="term" value="F:carboxylic ester hydrolase activity"/>
    <property type="evidence" value="ECO:0007669"/>
    <property type="project" value="TreeGrafter"/>
</dbReference>
<evidence type="ECO:0000313" key="4">
    <source>
        <dbReference type="Proteomes" id="UP000275951"/>
    </source>
</evidence>
<evidence type="ECO:0000313" key="3">
    <source>
        <dbReference type="EMBL" id="AZR06191.1"/>
    </source>
</evidence>
<feature type="transmembrane region" description="Helical" evidence="1">
    <location>
        <begin position="482"/>
        <end position="503"/>
    </location>
</feature>
<dbReference type="Proteomes" id="UP000275951">
    <property type="component" value="Chromosome"/>
</dbReference>
<dbReference type="Pfam" id="PF00326">
    <property type="entry name" value="Peptidase_S9"/>
    <property type="match status" value="1"/>
</dbReference>
<keyword evidence="1" id="KW-0812">Transmembrane</keyword>
<dbReference type="GO" id="GO:0008236">
    <property type="term" value="F:serine-type peptidase activity"/>
    <property type="evidence" value="ECO:0007669"/>
    <property type="project" value="InterPro"/>
</dbReference>
<dbReference type="EMBL" id="CP033905">
    <property type="protein sequence ID" value="AZR06191.1"/>
    <property type="molecule type" value="Genomic_DNA"/>
</dbReference>
<keyword evidence="3" id="KW-0378">Hydrolase</keyword>
<gene>
    <name evidence="3" type="ORF">EBQ10_02030</name>
</gene>
<dbReference type="Gene3D" id="3.40.50.1820">
    <property type="entry name" value="alpha/beta hydrolase"/>
    <property type="match status" value="1"/>
</dbReference>
<accession>A0A3Q9GJC8</accession>
<dbReference type="PANTHER" id="PTHR43265:SF1">
    <property type="entry name" value="ESTERASE ESTD"/>
    <property type="match status" value="1"/>
</dbReference>
<feature type="domain" description="Peptidase S9 prolyl oligopeptidase catalytic" evidence="2">
    <location>
        <begin position="262"/>
        <end position="334"/>
    </location>
</feature>
<dbReference type="InterPro" id="IPR029058">
    <property type="entry name" value="AB_hydrolase_fold"/>
</dbReference>
<dbReference type="RefSeq" id="WP_126919779.1">
    <property type="nucleotide sequence ID" value="NZ_CP033905.1"/>
</dbReference>
<name>A0A3Q9GJC8_9ACTO</name>
<organism evidence="3 4">
    <name type="scientific">Trueperella pyogenes</name>
    <dbReference type="NCBI Taxonomy" id="1661"/>
    <lineage>
        <taxon>Bacteria</taxon>
        <taxon>Bacillati</taxon>
        <taxon>Actinomycetota</taxon>
        <taxon>Actinomycetes</taxon>
        <taxon>Actinomycetales</taxon>
        <taxon>Actinomycetaceae</taxon>
        <taxon>Trueperella</taxon>
    </lineage>
</organism>
<evidence type="ECO:0000259" key="2">
    <source>
        <dbReference type="Pfam" id="PF00326"/>
    </source>
</evidence>
<feature type="transmembrane region" description="Helical" evidence="1">
    <location>
        <begin position="371"/>
        <end position="393"/>
    </location>
</feature>